<proteinExistence type="predicted"/>
<gene>
    <name evidence="8" type="ORF">LWI28_019661</name>
</gene>
<evidence type="ECO:0000313" key="8">
    <source>
        <dbReference type="EMBL" id="KAI9181886.1"/>
    </source>
</evidence>
<dbReference type="GO" id="GO:0003677">
    <property type="term" value="F:DNA binding"/>
    <property type="evidence" value="ECO:0007669"/>
    <property type="project" value="UniProtKB-KW"/>
</dbReference>
<keyword evidence="9" id="KW-1185">Reference proteome</keyword>
<feature type="compositionally biased region" description="Polar residues" evidence="6">
    <location>
        <begin position="57"/>
        <end position="66"/>
    </location>
</feature>
<evidence type="ECO:0000256" key="6">
    <source>
        <dbReference type="SAM" id="MobiDB-lite"/>
    </source>
</evidence>
<reference evidence="8" key="1">
    <citation type="journal article" date="2022" name="Plant J.">
        <title>Strategies of tolerance reflected in two North American maple genomes.</title>
        <authorList>
            <person name="McEvoy S.L."/>
            <person name="Sezen U.U."/>
            <person name="Trouern-Trend A."/>
            <person name="McMahon S.M."/>
            <person name="Schaberg P.G."/>
            <person name="Yang J."/>
            <person name="Wegrzyn J.L."/>
            <person name="Swenson N.G."/>
        </authorList>
    </citation>
    <scope>NUCLEOTIDE SEQUENCE</scope>
    <source>
        <strain evidence="8">91603</strain>
    </source>
</reference>
<dbReference type="CDD" id="cd10017">
    <property type="entry name" value="B3_DNA"/>
    <property type="match status" value="1"/>
</dbReference>
<dbReference type="InterPro" id="IPR050655">
    <property type="entry name" value="Plant_B3_domain"/>
</dbReference>
<keyword evidence="5" id="KW-0539">Nucleus</keyword>
<dbReference type="InterPro" id="IPR015300">
    <property type="entry name" value="DNA-bd_pseudobarrel_sf"/>
</dbReference>
<feature type="compositionally biased region" description="Acidic residues" evidence="6">
    <location>
        <begin position="37"/>
        <end position="50"/>
    </location>
</feature>
<protein>
    <recommendedName>
        <fullName evidence="7">TF-B3 domain-containing protein</fullName>
    </recommendedName>
</protein>
<name>A0AAD5J0A7_ACENE</name>
<sequence>MLKQTLRDTENENPNSLQHVEFEVPKKSEKVSPTVDGPDDQEEISVEVEDSVPLSEIKQQSESIATSRPKRDIRKPARYIDMVAYALPMTDEKFVRKFGDELSAVATLRVPNGRVWQVGLTKDGRSMWFNDGWNEFLMYHSICAGYFLVFRYEKNSNFHVLIFDKSACEITYPSNGQKVENAKQKSAVQQEATRSVDSVEIMDVRISTNPPVC</sequence>
<evidence type="ECO:0000256" key="2">
    <source>
        <dbReference type="ARBA" id="ARBA00023015"/>
    </source>
</evidence>
<dbReference type="SUPFAM" id="SSF101936">
    <property type="entry name" value="DNA-binding pseudobarrel domain"/>
    <property type="match status" value="1"/>
</dbReference>
<evidence type="ECO:0000256" key="1">
    <source>
        <dbReference type="ARBA" id="ARBA00004123"/>
    </source>
</evidence>
<feature type="domain" description="TF-B3" evidence="7">
    <location>
        <begin position="73"/>
        <end position="166"/>
    </location>
</feature>
<evidence type="ECO:0000256" key="4">
    <source>
        <dbReference type="ARBA" id="ARBA00023163"/>
    </source>
</evidence>
<evidence type="ECO:0000256" key="5">
    <source>
        <dbReference type="ARBA" id="ARBA00023242"/>
    </source>
</evidence>
<keyword evidence="3" id="KW-0238">DNA-binding</keyword>
<evidence type="ECO:0000313" key="9">
    <source>
        <dbReference type="Proteomes" id="UP001064489"/>
    </source>
</evidence>
<feature type="compositionally biased region" description="Basic and acidic residues" evidence="6">
    <location>
        <begin position="20"/>
        <end position="30"/>
    </location>
</feature>
<dbReference type="GO" id="GO:0005634">
    <property type="term" value="C:nucleus"/>
    <property type="evidence" value="ECO:0007669"/>
    <property type="project" value="UniProtKB-SubCell"/>
</dbReference>
<dbReference type="Gene3D" id="2.40.330.10">
    <property type="entry name" value="DNA-binding pseudobarrel domain"/>
    <property type="match status" value="1"/>
</dbReference>
<accession>A0AAD5J0A7</accession>
<comment type="caution">
    <text evidence="8">The sequence shown here is derived from an EMBL/GenBank/DDBJ whole genome shotgun (WGS) entry which is preliminary data.</text>
</comment>
<evidence type="ECO:0000256" key="3">
    <source>
        <dbReference type="ARBA" id="ARBA00023125"/>
    </source>
</evidence>
<comment type="subcellular location">
    <subcellularLocation>
        <location evidence="1">Nucleus</location>
    </subcellularLocation>
</comment>
<dbReference type="Pfam" id="PF02362">
    <property type="entry name" value="B3"/>
    <property type="match status" value="1"/>
</dbReference>
<dbReference type="PANTHER" id="PTHR31920:SF51">
    <property type="entry name" value="BINDING PROTEIN, PUTATIVE-RELATED"/>
    <property type="match status" value="1"/>
</dbReference>
<feature type="compositionally biased region" description="Basic and acidic residues" evidence="6">
    <location>
        <begin position="1"/>
        <end position="10"/>
    </location>
</feature>
<dbReference type="SMART" id="SM01019">
    <property type="entry name" value="B3"/>
    <property type="match status" value="1"/>
</dbReference>
<keyword evidence="4" id="KW-0804">Transcription</keyword>
<dbReference type="InterPro" id="IPR003340">
    <property type="entry name" value="B3_DNA-bd"/>
</dbReference>
<dbReference type="PANTHER" id="PTHR31920">
    <property type="entry name" value="B3 DOMAIN-CONTAINING"/>
    <property type="match status" value="1"/>
</dbReference>
<keyword evidence="2" id="KW-0805">Transcription regulation</keyword>
<dbReference type="Proteomes" id="UP001064489">
    <property type="component" value="Chromosome 4"/>
</dbReference>
<dbReference type="PROSITE" id="PS50863">
    <property type="entry name" value="B3"/>
    <property type="match status" value="1"/>
</dbReference>
<reference evidence="8" key="2">
    <citation type="submission" date="2023-02" db="EMBL/GenBank/DDBJ databases">
        <authorList>
            <person name="Swenson N.G."/>
            <person name="Wegrzyn J.L."/>
            <person name="Mcevoy S.L."/>
        </authorList>
    </citation>
    <scope>NUCLEOTIDE SEQUENCE</scope>
    <source>
        <strain evidence="8">91603</strain>
        <tissue evidence="8">Leaf</tissue>
    </source>
</reference>
<dbReference type="EMBL" id="JAJSOW010000101">
    <property type="protein sequence ID" value="KAI9181886.1"/>
    <property type="molecule type" value="Genomic_DNA"/>
</dbReference>
<feature type="region of interest" description="Disordered" evidence="6">
    <location>
        <begin position="1"/>
        <end position="69"/>
    </location>
</feature>
<dbReference type="AlphaFoldDB" id="A0AAD5J0A7"/>
<organism evidence="8 9">
    <name type="scientific">Acer negundo</name>
    <name type="common">Box elder</name>
    <dbReference type="NCBI Taxonomy" id="4023"/>
    <lineage>
        <taxon>Eukaryota</taxon>
        <taxon>Viridiplantae</taxon>
        <taxon>Streptophyta</taxon>
        <taxon>Embryophyta</taxon>
        <taxon>Tracheophyta</taxon>
        <taxon>Spermatophyta</taxon>
        <taxon>Magnoliopsida</taxon>
        <taxon>eudicotyledons</taxon>
        <taxon>Gunneridae</taxon>
        <taxon>Pentapetalae</taxon>
        <taxon>rosids</taxon>
        <taxon>malvids</taxon>
        <taxon>Sapindales</taxon>
        <taxon>Sapindaceae</taxon>
        <taxon>Hippocastanoideae</taxon>
        <taxon>Acereae</taxon>
        <taxon>Acer</taxon>
    </lineage>
</organism>
<evidence type="ECO:0000259" key="7">
    <source>
        <dbReference type="PROSITE" id="PS50863"/>
    </source>
</evidence>